<keyword evidence="2" id="KW-0378">Hydrolase</keyword>
<dbReference type="Gene3D" id="3.40.50.300">
    <property type="entry name" value="P-loop containing nucleotide triphosphate hydrolases"/>
    <property type="match status" value="1"/>
</dbReference>
<organism evidence="2 4">
    <name type="scientific">Devosia limi DSM 17137</name>
    <dbReference type="NCBI Taxonomy" id="1121477"/>
    <lineage>
        <taxon>Bacteria</taxon>
        <taxon>Pseudomonadati</taxon>
        <taxon>Pseudomonadota</taxon>
        <taxon>Alphaproteobacteria</taxon>
        <taxon>Hyphomicrobiales</taxon>
        <taxon>Devosiaceae</taxon>
        <taxon>Devosia</taxon>
    </lineage>
</organism>
<evidence type="ECO:0000313" key="2">
    <source>
        <dbReference type="EMBL" id="KKB85098.1"/>
    </source>
</evidence>
<keyword evidence="2" id="KW-0547">Nucleotide-binding</keyword>
<dbReference type="SUPFAM" id="SSF52540">
    <property type="entry name" value="P-loop containing nucleoside triphosphate hydrolases"/>
    <property type="match status" value="1"/>
</dbReference>
<reference evidence="3 5" key="2">
    <citation type="submission" date="2016-11" db="EMBL/GenBank/DDBJ databases">
        <authorList>
            <person name="Jaros S."/>
            <person name="Januszkiewicz K."/>
            <person name="Wedrychowicz H."/>
        </authorList>
    </citation>
    <scope>NUCLEOTIDE SEQUENCE [LARGE SCALE GENOMIC DNA]</scope>
    <source>
        <strain evidence="3 5">DSM 17137</strain>
    </source>
</reference>
<dbReference type="RefSeq" id="WP_046134798.1">
    <property type="nucleotide sequence ID" value="NZ_FQVC01000007.1"/>
</dbReference>
<evidence type="ECO:0000313" key="4">
    <source>
        <dbReference type="Proteomes" id="UP000033608"/>
    </source>
</evidence>
<dbReference type="OrthoDB" id="7357206at2"/>
<proteinExistence type="predicted"/>
<dbReference type="InterPro" id="IPR027417">
    <property type="entry name" value="P-loop_NTPase"/>
</dbReference>
<gene>
    <name evidence="3" type="ORF">SAMN02745223_02533</name>
    <name evidence="2" type="ORF">VW29_08045</name>
</gene>
<dbReference type="EMBL" id="FQVC01000007">
    <property type="protein sequence ID" value="SHF40081.1"/>
    <property type="molecule type" value="Genomic_DNA"/>
</dbReference>
<keyword evidence="4" id="KW-1185">Reference proteome</keyword>
<dbReference type="GO" id="GO:0003678">
    <property type="term" value="F:DNA helicase activity"/>
    <property type="evidence" value="ECO:0007669"/>
    <property type="project" value="TreeGrafter"/>
</dbReference>
<dbReference type="NCBIfam" id="NF004629">
    <property type="entry name" value="PRK05973.1"/>
    <property type="match status" value="1"/>
</dbReference>
<dbReference type="PANTHER" id="PTHR30153">
    <property type="entry name" value="REPLICATIVE DNA HELICASE DNAB"/>
    <property type="match status" value="1"/>
</dbReference>
<dbReference type="Proteomes" id="UP000033608">
    <property type="component" value="Unassembled WGS sequence"/>
</dbReference>
<dbReference type="Proteomes" id="UP000184533">
    <property type="component" value="Unassembled WGS sequence"/>
</dbReference>
<dbReference type="GO" id="GO:0005829">
    <property type="term" value="C:cytosol"/>
    <property type="evidence" value="ECO:0007669"/>
    <property type="project" value="TreeGrafter"/>
</dbReference>
<protein>
    <submittedName>
        <fullName evidence="3">AAA domain-containing protein</fullName>
    </submittedName>
    <submittedName>
        <fullName evidence="2">DNA helicase</fullName>
    </submittedName>
</protein>
<dbReference type="InterPro" id="IPR014774">
    <property type="entry name" value="KaiC-like_dom"/>
</dbReference>
<evidence type="ECO:0000259" key="1">
    <source>
        <dbReference type="Pfam" id="PF06745"/>
    </source>
</evidence>
<name>A0A0F5LRZ2_9HYPH</name>
<keyword evidence="2" id="KW-0067">ATP-binding</keyword>
<evidence type="ECO:0000313" key="5">
    <source>
        <dbReference type="Proteomes" id="UP000184533"/>
    </source>
</evidence>
<dbReference type="PATRIC" id="fig|1121477.3.peg.2700"/>
<accession>A0A0F5LRZ2</accession>
<keyword evidence="2" id="KW-0347">Helicase</keyword>
<feature type="domain" description="KaiC-like" evidence="1">
    <location>
        <begin position="59"/>
        <end position="197"/>
    </location>
</feature>
<reference evidence="2 4" key="1">
    <citation type="submission" date="2015-03" db="EMBL/GenBank/DDBJ databases">
        <authorList>
            <person name="Hassan Y.I."/>
            <person name="Lepp D."/>
            <person name="Zhou T."/>
        </authorList>
    </citation>
    <scope>NUCLEOTIDE SEQUENCE [LARGE SCALE GENOMIC DNA]</scope>
    <source>
        <strain evidence="2 4">DSM 17137</strain>
    </source>
</reference>
<sequence>MKLSAPIYRLKQNAKRLARQLAIPLHEALDRVASQEGYSGWSLLAARHAALSPAARLYDRLTAGDLVLVAARPGQGKTLMALELAAEAVKSGRHSVFFTLEYTDADVLERLRAIGFDPTPFGQSFMFDCSDAICADYIINMLQRVPVGTLVVIDYLQLLDQRRENPALADQVAALKAFARQCGLVIVFIAQIDRSYDPAVKAYPDLDDVRLPNPLDLSVFSKTCFLNNGEVHLQAAH</sequence>
<dbReference type="Pfam" id="PF06745">
    <property type="entry name" value="ATPase"/>
    <property type="match status" value="1"/>
</dbReference>
<dbReference type="AlphaFoldDB" id="A0A0F5LRZ2"/>
<dbReference type="EMBL" id="LAJF01000061">
    <property type="protein sequence ID" value="KKB85098.1"/>
    <property type="molecule type" value="Genomic_DNA"/>
</dbReference>
<evidence type="ECO:0000313" key="3">
    <source>
        <dbReference type="EMBL" id="SHF40081.1"/>
    </source>
</evidence>
<dbReference type="PANTHER" id="PTHR30153:SF2">
    <property type="entry name" value="REPLICATIVE DNA HELICASE"/>
    <property type="match status" value="1"/>
</dbReference>
<dbReference type="STRING" id="1121477.SAMN02745223_02533"/>